<comment type="caution">
    <text evidence="2">The sequence shown here is derived from an EMBL/GenBank/DDBJ whole genome shotgun (WGS) entry which is preliminary data.</text>
</comment>
<name>A0A8H7CS62_9AGAR</name>
<dbReference type="Proteomes" id="UP000623467">
    <property type="component" value="Unassembled WGS sequence"/>
</dbReference>
<proteinExistence type="predicted"/>
<sequence length="556" mass="63061">MIVIDPMHNLFLGVVKTHFYHIWVQLNVLRKTKELRSLHALLSKLKLPAHLGRLPSLIGEPAGGSLTADQWLNFCTIVAPLTIPQLWQEYIPEESPQELAQRRVQEITAILEAKRAAAAAARQTLPEAPIGKRARRPTARAAEMDIDPDDTARLDSGANDDSDDDSYGLNPTQQKKRRRQQQQDRQSTIEEDEARDNATPPNLHPDDPKNFLKLASAVKILVAHTITEADLTQADSFLREYCWELVDLYGAEVIRPNHHYATHTAQSVRNYGPLHEFWTFLFERLNKVLKSYKTPNHAGGELETSFFREFQRTVQQSRLLSQGALEPVGSELRDAVAVMYNATDDDRGTVQALARELDAARQDEGIDFELSTRSEKAQLYPELYFCVLRHLQIRLPNIQLHSFVELAPSADSVVLDPAAIHFNHVIVRHSRFYASSRASHPYSSFAVVQLSNAPNAQTWVGELRSIFAVQQPGSKILHRFGHMRWFRPATAPLDGTVWSQFSPLQVQLWEADQYLEAADCGPDNLIDLRDLVCHVVRQDVMIRGQKYWATIQTGKR</sequence>
<keyword evidence="3" id="KW-1185">Reference proteome</keyword>
<evidence type="ECO:0000256" key="1">
    <source>
        <dbReference type="SAM" id="MobiDB-lite"/>
    </source>
</evidence>
<reference evidence="2" key="1">
    <citation type="submission" date="2020-05" db="EMBL/GenBank/DDBJ databases">
        <title>Mycena genomes resolve the evolution of fungal bioluminescence.</title>
        <authorList>
            <person name="Tsai I.J."/>
        </authorList>
    </citation>
    <scope>NUCLEOTIDE SEQUENCE</scope>
    <source>
        <strain evidence="2">160909Yilan</strain>
    </source>
</reference>
<feature type="region of interest" description="Disordered" evidence="1">
    <location>
        <begin position="121"/>
        <end position="209"/>
    </location>
</feature>
<dbReference type="PANTHER" id="PTHR46579">
    <property type="entry name" value="F5/8 TYPE C DOMAIN-CONTAINING PROTEIN-RELATED"/>
    <property type="match status" value="1"/>
</dbReference>
<dbReference type="AlphaFoldDB" id="A0A8H7CS62"/>
<dbReference type="EMBL" id="JACAZH010000017">
    <property type="protein sequence ID" value="KAF7348324.1"/>
    <property type="molecule type" value="Genomic_DNA"/>
</dbReference>
<accession>A0A8H7CS62</accession>
<dbReference type="OrthoDB" id="3239894at2759"/>
<gene>
    <name evidence="2" type="ORF">MSAN_01786200</name>
</gene>
<organism evidence="2 3">
    <name type="scientific">Mycena sanguinolenta</name>
    <dbReference type="NCBI Taxonomy" id="230812"/>
    <lineage>
        <taxon>Eukaryota</taxon>
        <taxon>Fungi</taxon>
        <taxon>Dikarya</taxon>
        <taxon>Basidiomycota</taxon>
        <taxon>Agaricomycotina</taxon>
        <taxon>Agaricomycetes</taxon>
        <taxon>Agaricomycetidae</taxon>
        <taxon>Agaricales</taxon>
        <taxon>Marasmiineae</taxon>
        <taxon>Mycenaceae</taxon>
        <taxon>Mycena</taxon>
    </lineage>
</organism>
<evidence type="ECO:0000313" key="3">
    <source>
        <dbReference type="Proteomes" id="UP000623467"/>
    </source>
</evidence>
<evidence type="ECO:0000313" key="2">
    <source>
        <dbReference type="EMBL" id="KAF7348324.1"/>
    </source>
</evidence>
<protein>
    <submittedName>
        <fullName evidence="2">Uncharacterized protein</fullName>
    </submittedName>
</protein>
<dbReference type="PANTHER" id="PTHR46579:SF1">
    <property type="entry name" value="F5_8 TYPE C DOMAIN-CONTAINING PROTEIN"/>
    <property type="match status" value="1"/>
</dbReference>